<feature type="domain" description="DUF202" evidence="7">
    <location>
        <begin position="8"/>
        <end position="81"/>
    </location>
</feature>
<reference evidence="8 9" key="1">
    <citation type="submission" date="2019-06" db="EMBL/GenBank/DDBJ databases">
        <title>Nitrosomonas stercoris KYUHI-S whole genome shotgun sequence.</title>
        <authorList>
            <person name="Nakagawa T."/>
            <person name="Tsuchiya Y."/>
            <person name="Takahashi R."/>
        </authorList>
    </citation>
    <scope>NUCLEOTIDE SEQUENCE [LARGE SCALE GENOMIC DNA]</scope>
    <source>
        <strain evidence="8 9">KYUHI-S</strain>
    </source>
</reference>
<gene>
    <name evidence="8" type="ORF">Nstercoris_00233</name>
</gene>
<evidence type="ECO:0000313" key="9">
    <source>
        <dbReference type="Proteomes" id="UP000316473"/>
    </source>
</evidence>
<evidence type="ECO:0000256" key="4">
    <source>
        <dbReference type="ARBA" id="ARBA00022989"/>
    </source>
</evidence>
<dbReference type="Pfam" id="PF02656">
    <property type="entry name" value="DUF202"/>
    <property type="match status" value="1"/>
</dbReference>
<keyword evidence="4 6" id="KW-1133">Transmembrane helix</keyword>
<evidence type="ECO:0000313" key="8">
    <source>
        <dbReference type="EMBL" id="BBL34005.1"/>
    </source>
</evidence>
<feature type="transmembrane region" description="Helical" evidence="6">
    <location>
        <begin position="96"/>
        <end position="121"/>
    </location>
</feature>
<proteinExistence type="predicted"/>
<name>A0A4Y1YQ02_9PROT</name>
<evidence type="ECO:0000256" key="2">
    <source>
        <dbReference type="ARBA" id="ARBA00022475"/>
    </source>
</evidence>
<dbReference type="EMBL" id="AP019755">
    <property type="protein sequence ID" value="BBL34005.1"/>
    <property type="molecule type" value="Genomic_DNA"/>
</dbReference>
<accession>A0A4Y1YQ02</accession>
<sequence>MSDLKDPRVLFAAERTLLAWNRTSLSLIAFGFVVERSGKLTFAISPEIISPDQMAGMLWLGLAFIILGAIASIFSARQYAIVLQTLTPHEFPPGYAAKWGLLINLTVAVLGLILALALWLWRLH</sequence>
<dbReference type="GO" id="GO:0005886">
    <property type="term" value="C:plasma membrane"/>
    <property type="evidence" value="ECO:0007669"/>
    <property type="project" value="UniProtKB-SubCell"/>
</dbReference>
<keyword evidence="3 6" id="KW-0812">Transmembrane</keyword>
<organism evidence="8 9">
    <name type="scientific">Nitrosomonas stercoris</name>
    <dbReference type="NCBI Taxonomy" id="1444684"/>
    <lineage>
        <taxon>Bacteria</taxon>
        <taxon>Pseudomonadati</taxon>
        <taxon>Pseudomonadota</taxon>
        <taxon>Betaproteobacteria</taxon>
        <taxon>Nitrosomonadales</taxon>
        <taxon>Nitrosomonadaceae</taxon>
        <taxon>Nitrosomonas</taxon>
    </lineage>
</organism>
<keyword evidence="5 6" id="KW-0472">Membrane</keyword>
<dbReference type="InterPro" id="IPR003807">
    <property type="entry name" value="DUF202"/>
</dbReference>
<evidence type="ECO:0000256" key="3">
    <source>
        <dbReference type="ARBA" id="ARBA00022692"/>
    </source>
</evidence>
<dbReference type="InterPro" id="IPR052053">
    <property type="entry name" value="IM_YidH-like"/>
</dbReference>
<keyword evidence="9" id="KW-1185">Reference proteome</keyword>
<dbReference type="KEGG" id="nst:Nstercoris_00233"/>
<dbReference type="PANTHER" id="PTHR34187">
    <property type="entry name" value="FGR18P"/>
    <property type="match status" value="1"/>
</dbReference>
<feature type="transmembrane region" description="Helical" evidence="6">
    <location>
        <begin position="55"/>
        <end position="76"/>
    </location>
</feature>
<dbReference type="PANTHER" id="PTHR34187:SF2">
    <property type="entry name" value="DUF202 DOMAIN-CONTAINING PROTEIN"/>
    <property type="match status" value="1"/>
</dbReference>
<evidence type="ECO:0000259" key="7">
    <source>
        <dbReference type="Pfam" id="PF02656"/>
    </source>
</evidence>
<evidence type="ECO:0000256" key="5">
    <source>
        <dbReference type="ARBA" id="ARBA00023136"/>
    </source>
</evidence>
<comment type="subcellular location">
    <subcellularLocation>
        <location evidence="1">Cell membrane</location>
        <topology evidence="1">Multi-pass membrane protein</topology>
    </subcellularLocation>
</comment>
<keyword evidence="2" id="KW-1003">Cell membrane</keyword>
<evidence type="ECO:0000256" key="6">
    <source>
        <dbReference type="SAM" id="Phobius"/>
    </source>
</evidence>
<evidence type="ECO:0000256" key="1">
    <source>
        <dbReference type="ARBA" id="ARBA00004651"/>
    </source>
</evidence>
<protein>
    <recommendedName>
        <fullName evidence="7">DUF202 domain-containing protein</fullName>
    </recommendedName>
</protein>
<dbReference type="AlphaFoldDB" id="A0A4Y1YQ02"/>
<dbReference type="Proteomes" id="UP000316473">
    <property type="component" value="Chromosome"/>
</dbReference>